<keyword evidence="3" id="KW-0813">Transport</keyword>
<dbReference type="EMBL" id="JAHXDN010000006">
    <property type="protein sequence ID" value="MBW4710162.1"/>
    <property type="molecule type" value="Genomic_DNA"/>
</dbReference>
<protein>
    <recommendedName>
        <fullName evidence="2">High-affinity zinc uptake system protein ZnuA</fullName>
    </recommendedName>
</protein>
<dbReference type="Proteomes" id="UP001138661">
    <property type="component" value="Unassembled WGS sequence"/>
</dbReference>
<keyword evidence="6" id="KW-0175">Coiled coil</keyword>
<evidence type="ECO:0000256" key="6">
    <source>
        <dbReference type="SAM" id="Coils"/>
    </source>
</evidence>
<dbReference type="GO" id="GO:0006829">
    <property type="term" value="P:zinc ion transport"/>
    <property type="evidence" value="ECO:0007669"/>
    <property type="project" value="UniProtKB-KW"/>
</dbReference>
<accession>A0A9X1FZC9</accession>
<keyword evidence="5" id="KW-0862">Zinc</keyword>
<name>A0A9X1FZC9_9RHOB</name>
<keyword evidence="9" id="KW-1185">Reference proteome</keyword>
<evidence type="ECO:0000256" key="2">
    <source>
        <dbReference type="ARBA" id="ARBA00015915"/>
    </source>
</evidence>
<dbReference type="InterPro" id="IPR050492">
    <property type="entry name" value="Bact_metal-bind_prot9"/>
</dbReference>
<dbReference type="AlphaFoldDB" id="A0A9X1FZC9"/>
<evidence type="ECO:0000256" key="4">
    <source>
        <dbReference type="ARBA" id="ARBA00022729"/>
    </source>
</evidence>
<dbReference type="Pfam" id="PF01297">
    <property type="entry name" value="ZnuA"/>
    <property type="match status" value="1"/>
</dbReference>
<organism evidence="8 9">
    <name type="scientific">Roseobacter insulae</name>
    <dbReference type="NCBI Taxonomy" id="2859783"/>
    <lineage>
        <taxon>Bacteria</taxon>
        <taxon>Pseudomonadati</taxon>
        <taxon>Pseudomonadota</taxon>
        <taxon>Alphaproteobacteria</taxon>
        <taxon>Rhodobacterales</taxon>
        <taxon>Roseobacteraceae</taxon>
        <taxon>Roseobacter</taxon>
    </lineage>
</organism>
<comment type="caution">
    <text evidence="8">The sequence shown here is derived from an EMBL/GenBank/DDBJ whole genome shotgun (WGS) entry which is preliminary data.</text>
</comment>
<keyword evidence="5" id="KW-0406">Ion transport</keyword>
<evidence type="ECO:0000256" key="1">
    <source>
        <dbReference type="ARBA" id="ARBA00011028"/>
    </source>
</evidence>
<proteinExistence type="inferred from homology"/>
<evidence type="ECO:0000313" key="9">
    <source>
        <dbReference type="Proteomes" id="UP001138661"/>
    </source>
</evidence>
<evidence type="ECO:0000256" key="3">
    <source>
        <dbReference type="ARBA" id="ARBA00022448"/>
    </source>
</evidence>
<keyword evidence="4 7" id="KW-0732">Signal</keyword>
<feature type="coiled-coil region" evidence="6">
    <location>
        <begin position="171"/>
        <end position="198"/>
    </location>
</feature>
<dbReference type="PANTHER" id="PTHR42953">
    <property type="entry name" value="HIGH-AFFINITY ZINC UPTAKE SYSTEM PROTEIN ZNUA-RELATED"/>
    <property type="match status" value="1"/>
</dbReference>
<dbReference type="GO" id="GO:0046872">
    <property type="term" value="F:metal ion binding"/>
    <property type="evidence" value="ECO:0007669"/>
    <property type="project" value="InterPro"/>
</dbReference>
<dbReference type="InterPro" id="IPR006127">
    <property type="entry name" value="ZnuA-like"/>
</dbReference>
<dbReference type="PANTHER" id="PTHR42953:SF3">
    <property type="entry name" value="HIGH-AFFINITY ZINC UPTAKE SYSTEM PROTEIN ZNUA"/>
    <property type="match status" value="1"/>
</dbReference>
<comment type="similarity">
    <text evidence="1">Belongs to the bacterial solute-binding protein 9 family.</text>
</comment>
<sequence length="310" mass="32885">MRFFLSLLLAAWSVQPARADVPNVVTDIAPVHGLVSRVMQGIGTPDLILPPGASPHGYAMRPSEARALSAADVVFWVGPALSPWLAEPLETLAPDAEHVAFMEGAGVALLPFREGALFEAHAEHDHGNHGHDDHDAETEARDPHVWLDPHNAVAFVGMVATHLGTADPANAEGYKTNAAQARAEILEAEARIASLLAQVTDTPFVVFHDAYHYFESHFGIEASAAISLADGGGASAARLAEVRDRIASLGVSCVLTEPQAQNGLVDAVMETQVATIREVDPLGREIPLGSDFYTALLNHVAGAFHDCLAK</sequence>
<reference evidence="8" key="1">
    <citation type="submission" date="2021-07" db="EMBL/GenBank/DDBJ databases">
        <title>Roseobacter insulae sp. nov., isolated from a tidal flat.</title>
        <authorList>
            <person name="Park S."/>
            <person name="Yoon J.-H."/>
        </authorList>
    </citation>
    <scope>NUCLEOTIDE SEQUENCE</scope>
    <source>
        <strain evidence="8">YSTF-M11</strain>
    </source>
</reference>
<evidence type="ECO:0000256" key="7">
    <source>
        <dbReference type="SAM" id="SignalP"/>
    </source>
</evidence>
<gene>
    <name evidence="8" type="ORF">KX928_20440</name>
</gene>
<feature type="chain" id="PRO_5041000789" description="High-affinity zinc uptake system protein ZnuA" evidence="7">
    <location>
        <begin position="20"/>
        <end position="310"/>
    </location>
</feature>
<evidence type="ECO:0000313" key="8">
    <source>
        <dbReference type="EMBL" id="MBW4710162.1"/>
    </source>
</evidence>
<keyword evidence="5" id="KW-0864">Zinc transport</keyword>
<evidence type="ECO:0000256" key="5">
    <source>
        <dbReference type="ARBA" id="ARBA00022906"/>
    </source>
</evidence>
<feature type="signal peptide" evidence="7">
    <location>
        <begin position="1"/>
        <end position="19"/>
    </location>
</feature>
<dbReference type="RefSeq" id="WP_219506373.1">
    <property type="nucleotide sequence ID" value="NZ_JAHXDN010000006.1"/>
</dbReference>